<proteinExistence type="inferred from homology"/>
<evidence type="ECO:0000313" key="7">
    <source>
        <dbReference type="Proteomes" id="UP000271624"/>
    </source>
</evidence>
<dbReference type="Proteomes" id="UP000271624">
    <property type="component" value="Unassembled WGS sequence"/>
</dbReference>
<dbReference type="Pfam" id="PF14524">
    <property type="entry name" value="Wzt_C"/>
    <property type="match status" value="1"/>
</dbReference>
<dbReference type="InterPro" id="IPR003439">
    <property type="entry name" value="ABC_transporter-like_ATP-bd"/>
</dbReference>
<sequence>MHGVMGDELAISLQNVSKCYKRYGRPVDKLKEVLLPTKNYAQEFWALQNIDLEVHIGETVGIIGQNGSGKSTLLQIIARTLTPTTGNVLVNGRVSALLELGSGFNPEFTGRQNVFFNGRILGLSQQDIEAKFNEILAFADIGDFIDQPVKTYSSGMFVRLAFAVAVCVNPDILIVDEALAVGDVYFQQKCYERLRQLKDLGTTILFVSHDSTSVYRLCTRALLLESGKLILDNQPKQVIDLYEANLLKKNDVDSKSLEIKILSSSESISNSSNTFANEVVINQPEVDLKFVTLLDENNQEIDSIISEDKIEISIGLLFLKSFDDPHAGFKIRNKTGEVVFETNTYCMGIKIGKVESNSFVNLRFNFYVPLIEGEYTISVGLTDTGYGEGLFERTLIYAHNVSAFKVLRNKNSIIWSGVVNLYPSLSISKQAYV</sequence>
<dbReference type="InterPro" id="IPR027417">
    <property type="entry name" value="P-loop_NTPase"/>
</dbReference>
<evidence type="ECO:0000259" key="5">
    <source>
        <dbReference type="PROSITE" id="PS50893"/>
    </source>
</evidence>
<reference evidence="6" key="1">
    <citation type="submission" date="2018-12" db="EMBL/GenBank/DDBJ databases">
        <authorList>
            <person name="Will S."/>
            <person name="Neumann-Schaal M."/>
            <person name="Henke P."/>
        </authorList>
    </citation>
    <scope>NUCLEOTIDE SEQUENCE</scope>
    <source>
        <strain evidence="6">PCC 7102</strain>
    </source>
</reference>
<dbReference type="CDD" id="cd10147">
    <property type="entry name" value="Wzt_C-like"/>
    <property type="match status" value="1"/>
</dbReference>
<dbReference type="Gene3D" id="2.70.50.60">
    <property type="entry name" value="abc- transporter (atp binding component) like domain"/>
    <property type="match status" value="1"/>
</dbReference>
<dbReference type="AlphaFoldDB" id="A0A433VNB9"/>
<dbReference type="GO" id="GO:0005524">
    <property type="term" value="F:ATP binding"/>
    <property type="evidence" value="ECO:0007669"/>
    <property type="project" value="UniProtKB-KW"/>
</dbReference>
<dbReference type="GO" id="GO:0016020">
    <property type="term" value="C:membrane"/>
    <property type="evidence" value="ECO:0007669"/>
    <property type="project" value="InterPro"/>
</dbReference>
<dbReference type="InterPro" id="IPR050683">
    <property type="entry name" value="Bact_Polysacc_Export_ATP-bd"/>
</dbReference>
<dbReference type="Gene3D" id="3.40.50.300">
    <property type="entry name" value="P-loop containing nucleotide triphosphate hydrolases"/>
    <property type="match status" value="1"/>
</dbReference>
<evidence type="ECO:0000256" key="2">
    <source>
        <dbReference type="ARBA" id="ARBA00022448"/>
    </source>
</evidence>
<evidence type="ECO:0000256" key="3">
    <source>
        <dbReference type="ARBA" id="ARBA00022741"/>
    </source>
</evidence>
<organism evidence="6 7">
    <name type="scientific">Dulcicalothrix desertica PCC 7102</name>
    <dbReference type="NCBI Taxonomy" id="232991"/>
    <lineage>
        <taxon>Bacteria</taxon>
        <taxon>Bacillati</taxon>
        <taxon>Cyanobacteriota</taxon>
        <taxon>Cyanophyceae</taxon>
        <taxon>Nostocales</taxon>
        <taxon>Calotrichaceae</taxon>
        <taxon>Dulcicalothrix</taxon>
    </lineage>
</organism>
<keyword evidence="4 6" id="KW-0067">ATP-binding</keyword>
<comment type="caution">
    <text evidence="6">The sequence shown here is derived from an EMBL/GenBank/DDBJ whole genome shotgun (WGS) entry which is preliminary data.</text>
</comment>
<evidence type="ECO:0000313" key="6">
    <source>
        <dbReference type="EMBL" id="RUT07596.1"/>
    </source>
</evidence>
<comment type="similarity">
    <text evidence="1">Belongs to the ABC transporter superfamily.</text>
</comment>
<dbReference type="InterPro" id="IPR003593">
    <property type="entry name" value="AAA+_ATPase"/>
</dbReference>
<dbReference type="EMBL" id="RSCL01000004">
    <property type="protein sequence ID" value="RUT07596.1"/>
    <property type="molecule type" value="Genomic_DNA"/>
</dbReference>
<reference evidence="6" key="2">
    <citation type="journal article" date="2019" name="Genome Biol. Evol.">
        <title>Day and night: Metabolic profiles and evolutionary relationships of six axenic non-marine cyanobacteria.</title>
        <authorList>
            <person name="Will S.E."/>
            <person name="Henke P."/>
            <person name="Boedeker C."/>
            <person name="Huang S."/>
            <person name="Brinkmann H."/>
            <person name="Rohde M."/>
            <person name="Jarek M."/>
            <person name="Friedl T."/>
            <person name="Seufert S."/>
            <person name="Schumacher M."/>
            <person name="Overmann J."/>
            <person name="Neumann-Schaal M."/>
            <person name="Petersen J."/>
        </authorList>
    </citation>
    <scope>NUCLEOTIDE SEQUENCE [LARGE SCALE GENOMIC DNA]</scope>
    <source>
        <strain evidence="6">PCC 7102</strain>
    </source>
</reference>
<dbReference type="PANTHER" id="PTHR46743:SF2">
    <property type="entry name" value="TEICHOIC ACIDS EXPORT ATP-BINDING PROTEIN TAGH"/>
    <property type="match status" value="1"/>
</dbReference>
<dbReference type="PROSITE" id="PS50893">
    <property type="entry name" value="ABC_TRANSPORTER_2"/>
    <property type="match status" value="1"/>
</dbReference>
<keyword evidence="3" id="KW-0547">Nucleotide-binding</keyword>
<dbReference type="PANTHER" id="PTHR46743">
    <property type="entry name" value="TEICHOIC ACIDS EXPORT ATP-BINDING PROTEIN TAGH"/>
    <property type="match status" value="1"/>
</dbReference>
<dbReference type="InterPro" id="IPR029439">
    <property type="entry name" value="Wzt_C"/>
</dbReference>
<keyword evidence="2" id="KW-0813">Transport</keyword>
<name>A0A433VNB9_9CYAN</name>
<feature type="domain" description="ABC transporter" evidence="5">
    <location>
        <begin position="11"/>
        <end position="251"/>
    </location>
</feature>
<protein>
    <submittedName>
        <fullName evidence="6">Sugar ABC transporter ATP-binding protein</fullName>
    </submittedName>
</protein>
<accession>A0A433VNB9</accession>
<dbReference type="GO" id="GO:0016887">
    <property type="term" value="F:ATP hydrolysis activity"/>
    <property type="evidence" value="ECO:0007669"/>
    <property type="project" value="InterPro"/>
</dbReference>
<dbReference type="SUPFAM" id="SSF52540">
    <property type="entry name" value="P-loop containing nucleoside triphosphate hydrolases"/>
    <property type="match status" value="1"/>
</dbReference>
<keyword evidence="7" id="KW-1185">Reference proteome</keyword>
<gene>
    <name evidence="6" type="ORF">DSM106972_018560</name>
</gene>
<evidence type="ECO:0000256" key="1">
    <source>
        <dbReference type="ARBA" id="ARBA00005417"/>
    </source>
</evidence>
<dbReference type="PROSITE" id="PS00211">
    <property type="entry name" value="ABC_TRANSPORTER_1"/>
    <property type="match status" value="1"/>
</dbReference>
<dbReference type="Pfam" id="PF00005">
    <property type="entry name" value="ABC_tran"/>
    <property type="match status" value="1"/>
</dbReference>
<dbReference type="InterPro" id="IPR017871">
    <property type="entry name" value="ABC_transporter-like_CS"/>
</dbReference>
<dbReference type="GO" id="GO:0140359">
    <property type="term" value="F:ABC-type transporter activity"/>
    <property type="evidence" value="ECO:0007669"/>
    <property type="project" value="InterPro"/>
</dbReference>
<evidence type="ECO:0000256" key="4">
    <source>
        <dbReference type="ARBA" id="ARBA00022840"/>
    </source>
</evidence>
<dbReference type="InterPro" id="IPR015860">
    <property type="entry name" value="ABC_transpr_TagH-like"/>
</dbReference>
<dbReference type="CDD" id="cd03220">
    <property type="entry name" value="ABC_KpsT_Wzt"/>
    <property type="match status" value="1"/>
</dbReference>
<dbReference type="SMART" id="SM00382">
    <property type="entry name" value="AAA"/>
    <property type="match status" value="1"/>
</dbReference>